<comment type="caution">
    <text evidence="2">The sequence shown here is derived from an EMBL/GenBank/DDBJ whole genome shotgun (WGS) entry which is preliminary data.</text>
</comment>
<dbReference type="SMART" id="SM00349">
    <property type="entry name" value="KRAB"/>
    <property type="match status" value="1"/>
</dbReference>
<dbReference type="CDD" id="cd07765">
    <property type="entry name" value="KRAB_A-box"/>
    <property type="match status" value="1"/>
</dbReference>
<accession>A0A212CZX2</accession>
<dbReference type="PANTHER" id="PTHR23232">
    <property type="entry name" value="KRAB DOMAIN C2H2 ZINC FINGER"/>
    <property type="match status" value="1"/>
</dbReference>
<dbReference type="OrthoDB" id="6077919at2759"/>
<proteinExistence type="predicted"/>
<dbReference type="InterPro" id="IPR036051">
    <property type="entry name" value="KRAB_dom_sf"/>
</dbReference>
<keyword evidence="3" id="KW-1185">Reference proteome</keyword>
<dbReference type="AlphaFoldDB" id="A0A212CZX2"/>
<dbReference type="GO" id="GO:0006355">
    <property type="term" value="P:regulation of DNA-templated transcription"/>
    <property type="evidence" value="ECO:0007669"/>
    <property type="project" value="InterPro"/>
</dbReference>
<dbReference type="InterPro" id="IPR001909">
    <property type="entry name" value="KRAB"/>
</dbReference>
<evidence type="ECO:0000313" key="2">
    <source>
        <dbReference type="EMBL" id="OWK11522.1"/>
    </source>
</evidence>
<evidence type="ECO:0000259" key="1">
    <source>
        <dbReference type="PROSITE" id="PS50805"/>
    </source>
</evidence>
<organism evidence="2 3">
    <name type="scientific">Cervus elaphus hippelaphus</name>
    <name type="common">European red deer</name>
    <dbReference type="NCBI Taxonomy" id="46360"/>
    <lineage>
        <taxon>Eukaryota</taxon>
        <taxon>Metazoa</taxon>
        <taxon>Chordata</taxon>
        <taxon>Craniata</taxon>
        <taxon>Vertebrata</taxon>
        <taxon>Euteleostomi</taxon>
        <taxon>Mammalia</taxon>
        <taxon>Eutheria</taxon>
        <taxon>Laurasiatheria</taxon>
        <taxon>Artiodactyla</taxon>
        <taxon>Ruminantia</taxon>
        <taxon>Pecora</taxon>
        <taxon>Cervidae</taxon>
        <taxon>Cervinae</taxon>
        <taxon>Cervus</taxon>
    </lineage>
</organism>
<dbReference type="PANTHER" id="PTHR23232:SF165">
    <property type="entry name" value="KRAB DOMAIN-CONTAINING PROTEIN"/>
    <property type="match status" value="1"/>
</dbReference>
<feature type="domain" description="KRAB" evidence="1">
    <location>
        <begin position="14"/>
        <end position="70"/>
    </location>
</feature>
<sequence>MEAMFLPVSWKGLLSFEDVALYFTREEWDTLDWAQKALYRDFPKPEVICQLEQWEEPWILEVPRAGTRKASGSACPDLEARFQMKELTPKNTSEDLMLWKMSSVKQKTAKEPSEEVMLSHPGLELFRQDGQELLEHQQLQDLLLGV</sequence>
<dbReference type="PROSITE" id="PS50805">
    <property type="entry name" value="KRAB"/>
    <property type="match status" value="1"/>
</dbReference>
<dbReference type="Gene3D" id="6.10.140.140">
    <property type="match status" value="1"/>
</dbReference>
<protein>
    <submittedName>
        <fullName evidence="2">ZNF789</fullName>
    </submittedName>
</protein>
<dbReference type="InterPro" id="IPR050169">
    <property type="entry name" value="Krueppel_C2H2_ZnF"/>
</dbReference>
<name>A0A212CZX2_CEREH</name>
<dbReference type="Proteomes" id="UP000242450">
    <property type="component" value="Chromosome 10"/>
</dbReference>
<gene>
    <name evidence="2" type="ORF">Celaphus_00007290</name>
</gene>
<reference evidence="2 3" key="1">
    <citation type="journal article" date="2018" name="Mol. Genet. Genomics">
        <title>The red deer Cervus elaphus genome CerEla1.0: sequencing, annotating, genes, and chromosomes.</title>
        <authorList>
            <person name="Bana N.A."/>
            <person name="Nyiri A."/>
            <person name="Nagy J."/>
            <person name="Frank K."/>
            <person name="Nagy T."/>
            <person name="Steger V."/>
            <person name="Schiller M."/>
            <person name="Lakatos P."/>
            <person name="Sugar L."/>
            <person name="Horn P."/>
            <person name="Barta E."/>
            <person name="Orosz L."/>
        </authorList>
    </citation>
    <scope>NUCLEOTIDE SEQUENCE [LARGE SCALE GENOMIC DNA]</scope>
    <source>
        <strain evidence="2">Hungarian</strain>
    </source>
</reference>
<dbReference type="EMBL" id="MKHE01000010">
    <property type="protein sequence ID" value="OWK11522.1"/>
    <property type="molecule type" value="Genomic_DNA"/>
</dbReference>
<evidence type="ECO:0000313" key="3">
    <source>
        <dbReference type="Proteomes" id="UP000242450"/>
    </source>
</evidence>
<dbReference type="SUPFAM" id="SSF109640">
    <property type="entry name" value="KRAB domain (Kruppel-associated box)"/>
    <property type="match status" value="1"/>
</dbReference>
<dbReference type="Pfam" id="PF01352">
    <property type="entry name" value="KRAB"/>
    <property type="match status" value="1"/>
</dbReference>